<protein>
    <submittedName>
        <fullName evidence="1">ADP-ribosylglycohydrolase family protein</fullName>
    </submittedName>
</protein>
<accession>A0A7S6RFS9</accession>
<dbReference type="Proteomes" id="UP000593846">
    <property type="component" value="Chromosome"/>
</dbReference>
<dbReference type="GO" id="GO:0016787">
    <property type="term" value="F:hydrolase activity"/>
    <property type="evidence" value="ECO:0007669"/>
    <property type="project" value="UniProtKB-KW"/>
</dbReference>
<name>A0A7S6RFS9_9CYAN</name>
<proteinExistence type="predicted"/>
<keyword evidence="1" id="KW-0378">Hydrolase</keyword>
<dbReference type="SUPFAM" id="SSF101478">
    <property type="entry name" value="ADP-ribosylglycohydrolase"/>
    <property type="match status" value="1"/>
</dbReference>
<keyword evidence="2" id="KW-1185">Reference proteome</keyword>
<evidence type="ECO:0000313" key="1">
    <source>
        <dbReference type="EMBL" id="QOV24079.1"/>
    </source>
</evidence>
<reference evidence="2" key="1">
    <citation type="submission" date="2020-10" db="EMBL/GenBank/DDBJ databases">
        <title>Genome-based taxonomic classification of the species Anabaenopsis elenkinii.</title>
        <authorList>
            <person name="Delbaje E."/>
            <person name="Andreote A.P.D."/>
            <person name="Pellegrinetti T.A."/>
            <person name="Cruz R.B."/>
            <person name="Branco L.H.Z."/>
            <person name="Fiore M.F."/>
        </authorList>
    </citation>
    <scope>NUCLEOTIDE SEQUENCE [LARGE SCALE GENOMIC DNA]</scope>
    <source>
        <strain evidence="2">CCIBt3563</strain>
    </source>
</reference>
<dbReference type="EMBL" id="CP063311">
    <property type="protein sequence ID" value="QOV24079.1"/>
    <property type="molecule type" value="Genomic_DNA"/>
</dbReference>
<gene>
    <name evidence="1" type="ORF">IM676_07400</name>
</gene>
<dbReference type="RefSeq" id="WP_200989601.1">
    <property type="nucleotide sequence ID" value="NZ_CP063311.1"/>
</dbReference>
<dbReference type="AlphaFoldDB" id="A0A7S6RFS9"/>
<evidence type="ECO:0000313" key="2">
    <source>
        <dbReference type="Proteomes" id="UP000593846"/>
    </source>
</evidence>
<organism evidence="1 2">
    <name type="scientific">Anabaenopsis elenkinii CCIBt3563</name>
    <dbReference type="NCBI Taxonomy" id="2779889"/>
    <lineage>
        <taxon>Bacteria</taxon>
        <taxon>Bacillati</taxon>
        <taxon>Cyanobacteriota</taxon>
        <taxon>Cyanophyceae</taxon>
        <taxon>Nostocales</taxon>
        <taxon>Nodulariaceae</taxon>
        <taxon>Anabaenopsis</taxon>
    </lineage>
</organism>
<sequence>MRYPLINRFKGALLGALLGEILAKDGKRQDYISCDVSQILLLGTKNLIELGKLDLDNWPDEHLKASPDLNCTDGLLLRAMIATLPVALFFHDHSTHLRQQLLEMLPIWGGEPVIRDGTLAVGYAIAKSLTEELHPQTLIPEIISFIGDTSTLLPDKLIKLNNLLYQGVGLETVQAEFSREDDIGHAIIMGFYCFLSTVEDLQFAVLRAAHREHTREGETGNLHSATISIITGALSGAYNSSLGIPVKWHGLLSPNNSMTPVLELADVLVAVWSGVYDPPLHLNEYPQGRCLRYEEQAPLCVFASPRVIQSR</sequence>
<dbReference type="Gene3D" id="1.10.4080.10">
    <property type="entry name" value="ADP-ribosylation/Crystallin J1"/>
    <property type="match status" value="1"/>
</dbReference>
<dbReference type="InterPro" id="IPR036705">
    <property type="entry name" value="Ribosyl_crysJ1_sf"/>
</dbReference>
<dbReference type="KEGG" id="aee:IM676_07400"/>